<organism evidence="6 7">
    <name type="scientific">Zooshikella ganghwensis</name>
    <dbReference type="NCBI Taxonomy" id="202772"/>
    <lineage>
        <taxon>Bacteria</taxon>
        <taxon>Pseudomonadati</taxon>
        <taxon>Pseudomonadota</taxon>
        <taxon>Gammaproteobacteria</taxon>
        <taxon>Oceanospirillales</taxon>
        <taxon>Zooshikellaceae</taxon>
        <taxon>Zooshikella</taxon>
    </lineage>
</organism>
<evidence type="ECO:0000313" key="6">
    <source>
        <dbReference type="EMBL" id="RDH43849.1"/>
    </source>
</evidence>
<dbReference type="Pfam" id="PF01464">
    <property type="entry name" value="SLT"/>
    <property type="match status" value="1"/>
</dbReference>
<dbReference type="Pfam" id="PF14718">
    <property type="entry name" value="SLT_L"/>
    <property type="match status" value="1"/>
</dbReference>
<dbReference type="RefSeq" id="WP_094787088.1">
    <property type="nucleotide sequence ID" value="NZ_NDXW01000001.1"/>
</dbReference>
<accession>A0A4P9VMK5</accession>
<gene>
    <name evidence="6" type="ORF">B9G39_10560</name>
</gene>
<proteinExistence type="inferred from homology"/>
<dbReference type="InterPro" id="IPR012289">
    <property type="entry name" value="Lytic_TGlycosylase_superhlx_L"/>
</dbReference>
<evidence type="ECO:0000256" key="1">
    <source>
        <dbReference type="ARBA" id="ARBA00007734"/>
    </source>
</evidence>
<protein>
    <submittedName>
        <fullName evidence="6">Lytic murein transglycosylase</fullName>
    </submittedName>
</protein>
<dbReference type="InterPro" id="IPR037061">
    <property type="entry name" value="Lytic_TGlycoase_superhlx_L_sf"/>
</dbReference>
<dbReference type="Proteomes" id="UP000257039">
    <property type="component" value="Unassembled WGS sequence"/>
</dbReference>
<feature type="chain" id="PRO_5020498954" evidence="3">
    <location>
        <begin position="41"/>
        <end position="671"/>
    </location>
</feature>
<comment type="similarity">
    <text evidence="1">Belongs to the transglycosylase Slt family.</text>
</comment>
<reference evidence="6 7" key="1">
    <citation type="submission" date="2017-04" db="EMBL/GenBank/DDBJ databases">
        <title>Draft genome sequence of Zooshikella ganghwensis VG4 isolated from Red Sea sediments.</title>
        <authorList>
            <person name="Rehman Z."/>
            <person name="Alam I."/>
            <person name="Kamau A."/>
            <person name="Bajic V."/>
            <person name="Leiknes T."/>
        </authorList>
    </citation>
    <scope>NUCLEOTIDE SEQUENCE [LARGE SCALE GENOMIC DNA]</scope>
    <source>
        <strain evidence="6 7">VG4</strain>
    </source>
</reference>
<dbReference type="InterPro" id="IPR008939">
    <property type="entry name" value="Lytic_TGlycosylase_superhlx_U"/>
</dbReference>
<dbReference type="Gene3D" id="1.25.20.10">
    <property type="entry name" value="Bacterial muramidases"/>
    <property type="match status" value="1"/>
</dbReference>
<dbReference type="Pfam" id="PF00760">
    <property type="entry name" value="Cucumo_coat"/>
    <property type="match status" value="1"/>
</dbReference>
<feature type="domain" description="Transglycosylase SLT" evidence="4">
    <location>
        <begin position="508"/>
        <end position="619"/>
    </location>
</feature>
<dbReference type="PANTHER" id="PTHR37423">
    <property type="entry name" value="SOLUBLE LYTIC MUREIN TRANSGLYCOSYLASE-RELATED"/>
    <property type="match status" value="1"/>
</dbReference>
<keyword evidence="7" id="KW-1185">Reference proteome</keyword>
<dbReference type="Gene3D" id="1.10.530.10">
    <property type="match status" value="1"/>
</dbReference>
<evidence type="ECO:0000256" key="2">
    <source>
        <dbReference type="ARBA" id="ARBA00022729"/>
    </source>
</evidence>
<dbReference type="InterPro" id="IPR008258">
    <property type="entry name" value="Transglycosylase_SLT_dom_1"/>
</dbReference>
<dbReference type="PANTHER" id="PTHR37423:SF5">
    <property type="entry name" value="SOLUBLE LYTIC MUREIN TRANSGLYCOSYLASE"/>
    <property type="match status" value="1"/>
</dbReference>
<sequence length="671" mass="78703">MMPINVLLKPIPISQVLRVGFLLPFSTCMTLAITSQTAFASAQTPYSKERSYYQQAIKAYRANNNKQFNTLKKKLSHYPLYPYLEYYQLDRGLSSKSNRTIAQFVNKYQDVPLTNRLEQKWLRSLANKKQWQTLLKHFPEDNKSTDLQCSFHYAQLQTGNSKAAYAGAQQLWLTGKSLPKSCDPLLNNWRSANKLTPDLVWQRMVLAYAENQGTLGRYLIRYLPKSQRGLGNLYFNTYHQPNRLTKTANYSAKHAQMGDIICTGLVRLAKSKPSKALSLWTTYQKQHRFTDKQQAYVETKLAYRLMRKYTKKHQQWIDSVLAKHQETELITWRLRQALRQLDWASIAKWTQAFPKEERQTSRWQYWYARAIEASNPSQAKRDEAHAIYRKLADSERDFYGFLAADRMSRNYALQHKPYPVSSKTRSRVQQLPAVQRAQEFFQMEQLWPARREWYHMASQMNREELLAAAEVAMSWQWYFPSIISTARAEYWDDLNLRFPVAYKKPILNNSRAQDLDSSWVFAITRQESAFMYKARSHAGAMGLMQLMPATARYVARKNSIPYQSTKQLLKPETNIKLGSAYLAELYKQFNGNRILATAAYNAGPHRVNQWLKRHRKLPHDVWVEVIPFNETRKYVQNVLAYQVIYRDKLGHKPMFLTKNEVNYSYEPAKKP</sequence>
<name>A0A4P9VMK5_9GAMM</name>
<dbReference type="SUPFAM" id="SSF48435">
    <property type="entry name" value="Bacterial muramidases"/>
    <property type="match status" value="1"/>
</dbReference>
<feature type="domain" description="Lytic transglycosylase superhelical linker" evidence="5">
    <location>
        <begin position="428"/>
        <end position="494"/>
    </location>
</feature>
<keyword evidence="2 3" id="KW-0732">Signal</keyword>
<evidence type="ECO:0000256" key="3">
    <source>
        <dbReference type="SAM" id="SignalP"/>
    </source>
</evidence>
<dbReference type="Gene3D" id="1.10.1240.20">
    <property type="entry name" value="Lytic transglycosylase, superhelical linker domain"/>
    <property type="match status" value="1"/>
</dbReference>
<evidence type="ECO:0000259" key="4">
    <source>
        <dbReference type="Pfam" id="PF01464"/>
    </source>
</evidence>
<dbReference type="SUPFAM" id="SSF53955">
    <property type="entry name" value="Lysozyme-like"/>
    <property type="match status" value="1"/>
</dbReference>
<dbReference type="CDD" id="cd13401">
    <property type="entry name" value="Slt70-like"/>
    <property type="match status" value="1"/>
</dbReference>
<dbReference type="GO" id="GO:0042597">
    <property type="term" value="C:periplasmic space"/>
    <property type="evidence" value="ECO:0007669"/>
    <property type="project" value="InterPro"/>
</dbReference>
<evidence type="ECO:0000259" key="5">
    <source>
        <dbReference type="Pfam" id="PF14718"/>
    </source>
</evidence>
<dbReference type="EMBL" id="NDXW01000001">
    <property type="protein sequence ID" value="RDH43849.1"/>
    <property type="molecule type" value="Genomic_DNA"/>
</dbReference>
<dbReference type="InterPro" id="IPR023346">
    <property type="entry name" value="Lysozyme-like_dom_sf"/>
</dbReference>
<feature type="signal peptide" evidence="3">
    <location>
        <begin position="1"/>
        <end position="40"/>
    </location>
</feature>
<evidence type="ECO:0000313" key="7">
    <source>
        <dbReference type="Proteomes" id="UP000257039"/>
    </source>
</evidence>
<comment type="caution">
    <text evidence="6">The sequence shown here is derived from an EMBL/GenBank/DDBJ whole genome shotgun (WGS) entry which is preliminary data.</text>
</comment>
<dbReference type="AlphaFoldDB" id="A0A4P9VMK5"/>
<dbReference type="GO" id="GO:0004553">
    <property type="term" value="F:hydrolase activity, hydrolyzing O-glycosyl compounds"/>
    <property type="evidence" value="ECO:0007669"/>
    <property type="project" value="InterPro"/>
</dbReference>